<dbReference type="EMBL" id="CAFBMJ010000046">
    <property type="protein sequence ID" value="CAB4902977.1"/>
    <property type="molecule type" value="Genomic_DNA"/>
</dbReference>
<evidence type="ECO:0000256" key="1">
    <source>
        <dbReference type="ARBA" id="ARBA00001936"/>
    </source>
</evidence>
<protein>
    <submittedName>
        <fullName evidence="8">Unannotated protein</fullName>
    </submittedName>
</protein>
<dbReference type="PANTHER" id="PTHR12318:SF0">
    <property type="entry name" value="ACYL-COENZYME A DIPHOSPHATASE NUDT19"/>
    <property type="match status" value="1"/>
</dbReference>
<dbReference type="GO" id="GO:0046872">
    <property type="term" value="F:metal ion binding"/>
    <property type="evidence" value="ECO:0007669"/>
    <property type="project" value="UniProtKB-KW"/>
</dbReference>
<keyword evidence="6" id="KW-0464">Manganese</keyword>
<organism evidence="8">
    <name type="scientific">freshwater metagenome</name>
    <dbReference type="NCBI Taxonomy" id="449393"/>
    <lineage>
        <taxon>unclassified sequences</taxon>
        <taxon>metagenomes</taxon>
        <taxon>ecological metagenomes</taxon>
    </lineage>
</organism>
<dbReference type="InterPro" id="IPR000086">
    <property type="entry name" value="NUDIX_hydrolase_dom"/>
</dbReference>
<gene>
    <name evidence="8" type="ORF">UFOPK3573_00745</name>
    <name evidence="9" type="ORF">UFOPK3879_00904</name>
</gene>
<dbReference type="EMBL" id="CAFBNR010000040">
    <property type="protein sequence ID" value="CAB4964389.1"/>
    <property type="molecule type" value="Genomic_DNA"/>
</dbReference>
<dbReference type="InterPro" id="IPR015797">
    <property type="entry name" value="NUDIX_hydrolase-like_dom_sf"/>
</dbReference>
<dbReference type="SUPFAM" id="SSF55811">
    <property type="entry name" value="Nudix"/>
    <property type="match status" value="1"/>
</dbReference>
<evidence type="ECO:0000313" key="9">
    <source>
        <dbReference type="EMBL" id="CAB4964389.1"/>
    </source>
</evidence>
<keyword evidence="4" id="KW-0378">Hydrolase</keyword>
<dbReference type="GO" id="GO:0016818">
    <property type="term" value="F:hydrolase activity, acting on acid anhydrides, in phosphorus-containing anhydrides"/>
    <property type="evidence" value="ECO:0007669"/>
    <property type="project" value="InterPro"/>
</dbReference>
<comment type="cofactor">
    <cofactor evidence="1">
        <name>Mn(2+)</name>
        <dbReference type="ChEBI" id="CHEBI:29035"/>
    </cofactor>
</comment>
<evidence type="ECO:0000259" key="7">
    <source>
        <dbReference type="PROSITE" id="PS51462"/>
    </source>
</evidence>
<proteinExistence type="predicted"/>
<sequence length="280" mass="30586">MNADRSDAKNDFDPLSVPVRPAATVMLVRDHPLNGLEVFMLQRTLQAVFAKGMYVFPGGRVDAVDNGHELESVCDGLNDSEASALLGVPAGGLAYWVAAIRECFEEAGVLLARSTETNDVVRFDDEAKVGRFNVARHAVHDGMLSLIELCAQEQLRLVTDNIHYVSHWITPVGEPRRFDTRFFIARAPDAQEPLHDDNETIASLWVAPTEALAMHKRGELAMIPPTTSNLEFLVPHATADEALQASMKIGMPTTILPQIKTNADGKVIGISMPGDADYVN</sequence>
<evidence type="ECO:0000256" key="5">
    <source>
        <dbReference type="ARBA" id="ARBA00022842"/>
    </source>
</evidence>
<dbReference type="Gene3D" id="3.90.79.10">
    <property type="entry name" value="Nucleoside Triphosphate Pyrophosphohydrolase"/>
    <property type="match status" value="1"/>
</dbReference>
<dbReference type="PROSITE" id="PS51462">
    <property type="entry name" value="NUDIX"/>
    <property type="match status" value="1"/>
</dbReference>
<evidence type="ECO:0000256" key="2">
    <source>
        <dbReference type="ARBA" id="ARBA00001946"/>
    </source>
</evidence>
<feature type="domain" description="Nudix hydrolase" evidence="7">
    <location>
        <begin position="18"/>
        <end position="228"/>
    </location>
</feature>
<reference evidence="8" key="1">
    <citation type="submission" date="2020-05" db="EMBL/GenBank/DDBJ databases">
        <authorList>
            <person name="Chiriac C."/>
            <person name="Salcher M."/>
            <person name="Ghai R."/>
            <person name="Kavagutti S V."/>
        </authorList>
    </citation>
    <scope>NUCLEOTIDE SEQUENCE</scope>
</reference>
<evidence type="ECO:0000256" key="4">
    <source>
        <dbReference type="ARBA" id="ARBA00022801"/>
    </source>
</evidence>
<comment type="cofactor">
    <cofactor evidence="2">
        <name>Mg(2+)</name>
        <dbReference type="ChEBI" id="CHEBI:18420"/>
    </cofactor>
</comment>
<dbReference type="InterPro" id="IPR039121">
    <property type="entry name" value="NUDT19"/>
</dbReference>
<evidence type="ECO:0000256" key="3">
    <source>
        <dbReference type="ARBA" id="ARBA00022723"/>
    </source>
</evidence>
<keyword evidence="5" id="KW-0460">Magnesium</keyword>
<evidence type="ECO:0000313" key="8">
    <source>
        <dbReference type="EMBL" id="CAB4902977.1"/>
    </source>
</evidence>
<evidence type="ECO:0000256" key="6">
    <source>
        <dbReference type="ARBA" id="ARBA00023211"/>
    </source>
</evidence>
<accession>A0A6J7G4X3</accession>
<keyword evidence="3" id="KW-0479">Metal-binding</keyword>
<dbReference type="CDD" id="cd18870">
    <property type="entry name" value="NUDIX_AcylCoAdiphos_Nudt19"/>
    <property type="match status" value="1"/>
</dbReference>
<dbReference type="PANTHER" id="PTHR12318">
    <property type="entry name" value="TESTOSTERONE-REGULATED PROTEIN RP2"/>
    <property type="match status" value="1"/>
</dbReference>
<name>A0A6J7G4X3_9ZZZZ</name>
<dbReference type="AlphaFoldDB" id="A0A6J7G4X3"/>